<gene>
    <name evidence="2" type="ORF">Rhe02_51330</name>
</gene>
<organism evidence="2 3">
    <name type="scientific">Rhizocola hellebori</name>
    <dbReference type="NCBI Taxonomy" id="1392758"/>
    <lineage>
        <taxon>Bacteria</taxon>
        <taxon>Bacillati</taxon>
        <taxon>Actinomycetota</taxon>
        <taxon>Actinomycetes</taxon>
        <taxon>Micromonosporales</taxon>
        <taxon>Micromonosporaceae</taxon>
        <taxon>Rhizocola</taxon>
    </lineage>
</organism>
<evidence type="ECO:0000256" key="1">
    <source>
        <dbReference type="SAM" id="MobiDB-lite"/>
    </source>
</evidence>
<sequence>MRKVLPRLAIPVLVATLLSACGIGSGPVISDQVAEKAAAGPVSSGGGPPMRRAVRISDPVDLVLAFLRASAGEDLKVIRSYIADGDSWTPRPGLKVVRIELPLQAPTVTVEGFTVNLSVQHIGILDDAGRLIPSMEGVKNYEFKVEQNEFILRDPPKDLLISESGLSDFYAARPIHFWSGSTLVEDQRYVSKALSLEAQSNLLVRWLYNIGPASWLTNSVAKLPPETQPGVTKVVRGEDNKLVIDLQAKVPDPEFRRLAEQLAKTLVVPPLSGLQIKVQGQVEIDNEQPRDDRVVGSPRRYAVVDGRVRRLTGSDTGTDLLPAEENKNLVAAAFAKDERAVAVVQQEGSSQRLKIGGRSALRTVEMPPMKSIAQPIWLDGGTQLLVLADHGVYQVGIDGKAELKLSQSGLTALSVAADGRGLALVVDGALQLASRGSDGSIILGIPYRIPTMFKSIQSAAFAGRGELIRSQLIVAGTGMDGRLSLMRMNIDGTDQRQLANPWQQGLTIGHLVADPYTGNAMFELQGEAYEVRQNGSVRLAEEMTLPTPGPNGKSKVSAPSFEGWL</sequence>
<name>A0A8J3QAP9_9ACTN</name>
<dbReference type="EMBL" id="BONY01000033">
    <property type="protein sequence ID" value="GIH07066.1"/>
    <property type="molecule type" value="Genomic_DNA"/>
</dbReference>
<comment type="caution">
    <text evidence="2">The sequence shown here is derived from an EMBL/GenBank/DDBJ whole genome shotgun (WGS) entry which is preliminary data.</text>
</comment>
<evidence type="ECO:0000313" key="3">
    <source>
        <dbReference type="Proteomes" id="UP000612899"/>
    </source>
</evidence>
<evidence type="ECO:0008006" key="4">
    <source>
        <dbReference type="Google" id="ProtNLM"/>
    </source>
</evidence>
<dbReference type="SUPFAM" id="SSF82171">
    <property type="entry name" value="DPP6 N-terminal domain-like"/>
    <property type="match status" value="1"/>
</dbReference>
<dbReference type="Proteomes" id="UP000612899">
    <property type="component" value="Unassembled WGS sequence"/>
</dbReference>
<evidence type="ECO:0000313" key="2">
    <source>
        <dbReference type="EMBL" id="GIH07066.1"/>
    </source>
</evidence>
<protein>
    <recommendedName>
        <fullName evidence="4">GerMN domain-containing protein</fullName>
    </recommendedName>
</protein>
<accession>A0A8J3QAP9</accession>
<keyword evidence="3" id="KW-1185">Reference proteome</keyword>
<dbReference type="PROSITE" id="PS51257">
    <property type="entry name" value="PROKAR_LIPOPROTEIN"/>
    <property type="match status" value="1"/>
</dbReference>
<dbReference type="AlphaFoldDB" id="A0A8J3QAP9"/>
<reference evidence="2" key="1">
    <citation type="submission" date="2021-01" db="EMBL/GenBank/DDBJ databases">
        <title>Whole genome shotgun sequence of Rhizocola hellebori NBRC 109834.</title>
        <authorList>
            <person name="Komaki H."/>
            <person name="Tamura T."/>
        </authorList>
    </citation>
    <scope>NUCLEOTIDE SEQUENCE</scope>
    <source>
        <strain evidence="2">NBRC 109834</strain>
    </source>
</reference>
<dbReference type="RefSeq" id="WP_203910870.1">
    <property type="nucleotide sequence ID" value="NZ_BONY01000033.1"/>
</dbReference>
<feature type="region of interest" description="Disordered" evidence="1">
    <location>
        <begin position="542"/>
        <end position="565"/>
    </location>
</feature>
<proteinExistence type="predicted"/>